<comment type="caution">
    <text evidence="2">The sequence shown here is derived from an EMBL/GenBank/DDBJ whole genome shotgun (WGS) entry which is preliminary data.</text>
</comment>
<feature type="signal peptide" evidence="1">
    <location>
        <begin position="1"/>
        <end position="19"/>
    </location>
</feature>
<keyword evidence="3" id="KW-1185">Reference proteome</keyword>
<evidence type="ECO:0008006" key="4">
    <source>
        <dbReference type="Google" id="ProtNLM"/>
    </source>
</evidence>
<dbReference type="EMBL" id="SNYC01000005">
    <property type="protein sequence ID" value="TDQ08914.1"/>
    <property type="molecule type" value="Genomic_DNA"/>
</dbReference>
<reference evidence="2 3" key="1">
    <citation type="submission" date="2019-03" db="EMBL/GenBank/DDBJ databases">
        <title>Genomic Encyclopedia of Archaeal and Bacterial Type Strains, Phase II (KMG-II): from individual species to whole genera.</title>
        <authorList>
            <person name="Goeker M."/>
        </authorList>
    </citation>
    <scope>NUCLEOTIDE SEQUENCE [LARGE SCALE GENOMIC DNA]</scope>
    <source>
        <strain evidence="2 3">DSM 19035</strain>
    </source>
</reference>
<evidence type="ECO:0000313" key="3">
    <source>
        <dbReference type="Proteomes" id="UP000295620"/>
    </source>
</evidence>
<dbReference type="AlphaFoldDB" id="A0A4V3D153"/>
<organism evidence="2 3">
    <name type="scientific">Pedobacter metabolipauper</name>
    <dbReference type="NCBI Taxonomy" id="425513"/>
    <lineage>
        <taxon>Bacteria</taxon>
        <taxon>Pseudomonadati</taxon>
        <taxon>Bacteroidota</taxon>
        <taxon>Sphingobacteriia</taxon>
        <taxon>Sphingobacteriales</taxon>
        <taxon>Sphingobacteriaceae</taxon>
        <taxon>Pedobacter</taxon>
    </lineage>
</organism>
<dbReference type="RefSeq" id="WP_133577252.1">
    <property type="nucleotide sequence ID" value="NZ_SNYC01000005.1"/>
</dbReference>
<name>A0A4V3D153_9SPHI</name>
<protein>
    <recommendedName>
        <fullName evidence="4">Outer membrane protein with beta-barrel domain</fullName>
    </recommendedName>
</protein>
<accession>A0A4V3D153</accession>
<keyword evidence="1" id="KW-0732">Signal</keyword>
<dbReference type="Proteomes" id="UP000295620">
    <property type="component" value="Unassembled WGS sequence"/>
</dbReference>
<feature type="chain" id="PRO_5020256885" description="Outer membrane protein with beta-barrel domain" evidence="1">
    <location>
        <begin position="20"/>
        <end position="209"/>
    </location>
</feature>
<evidence type="ECO:0000313" key="2">
    <source>
        <dbReference type="EMBL" id="TDQ08914.1"/>
    </source>
</evidence>
<proteinExistence type="predicted"/>
<sequence>MKKITLLLILCSVYSYSFAQRDSSSVSTQKDTLNQIKLNSIVFLEIYAGYSAGVDGGLSLNYQYKKQLFSLRYSGSIELSTDPDKFTWLFPFIDRTELTTEVAALYGWRRITKGHSYSISAGVSQSHKTVEYADKTFGREVYNYTGIPLEFNIKWFNKIKRDRILGIFRVDKPTAFSGSIGFKLYGNISKFSTVGLGLTYGFGYHKVYE</sequence>
<dbReference type="OrthoDB" id="796858at2"/>
<evidence type="ECO:0000256" key="1">
    <source>
        <dbReference type="SAM" id="SignalP"/>
    </source>
</evidence>
<gene>
    <name evidence="2" type="ORF">ATK78_3435</name>
</gene>